<name>A0A538U146_UNCEI</name>
<keyword evidence="1" id="KW-0472">Membrane</keyword>
<accession>A0A538U146</accession>
<dbReference type="Proteomes" id="UP000319836">
    <property type="component" value="Unassembled WGS sequence"/>
</dbReference>
<evidence type="ECO:0000256" key="1">
    <source>
        <dbReference type="SAM" id="Phobius"/>
    </source>
</evidence>
<protein>
    <submittedName>
        <fullName evidence="2">Uncharacterized protein</fullName>
    </submittedName>
</protein>
<proteinExistence type="predicted"/>
<dbReference type="EMBL" id="VBPA01000286">
    <property type="protein sequence ID" value="TMQ69578.1"/>
    <property type="molecule type" value="Genomic_DNA"/>
</dbReference>
<evidence type="ECO:0000313" key="2">
    <source>
        <dbReference type="EMBL" id="TMQ69578.1"/>
    </source>
</evidence>
<keyword evidence="1" id="KW-1133">Transmembrane helix</keyword>
<organism evidence="2 3">
    <name type="scientific">Eiseniibacteriota bacterium</name>
    <dbReference type="NCBI Taxonomy" id="2212470"/>
    <lineage>
        <taxon>Bacteria</taxon>
        <taxon>Candidatus Eiseniibacteriota</taxon>
    </lineage>
</organism>
<comment type="caution">
    <text evidence="2">The sequence shown here is derived from an EMBL/GenBank/DDBJ whole genome shotgun (WGS) entry which is preliminary data.</text>
</comment>
<feature type="transmembrane region" description="Helical" evidence="1">
    <location>
        <begin position="261"/>
        <end position="280"/>
    </location>
</feature>
<dbReference type="AlphaFoldDB" id="A0A538U146"/>
<reference evidence="2 3" key="1">
    <citation type="journal article" date="2019" name="Nat. Microbiol.">
        <title>Mediterranean grassland soil C-N compound turnover is dependent on rainfall and depth, and is mediated by genomically divergent microorganisms.</title>
        <authorList>
            <person name="Diamond S."/>
            <person name="Andeer P.F."/>
            <person name="Li Z."/>
            <person name="Crits-Christoph A."/>
            <person name="Burstein D."/>
            <person name="Anantharaman K."/>
            <person name="Lane K.R."/>
            <person name="Thomas B.C."/>
            <person name="Pan C."/>
            <person name="Northen T.R."/>
            <person name="Banfield J.F."/>
        </authorList>
    </citation>
    <scope>NUCLEOTIDE SEQUENCE [LARGE SCALE GENOMIC DNA]</scope>
    <source>
        <strain evidence="2">WS_10</strain>
    </source>
</reference>
<keyword evidence="1" id="KW-0812">Transmembrane</keyword>
<sequence length="294" mass="31100">MAVAATGPTSMAIAWTAQVHEYHILEINRTGGFVNDNHVRVMSRSGFGPWQAQTITPGTMPYSVTAGWAWAPPAVVMGNSLVINFTGPTVGPLSTAWKNFRITVPGSNPPWESAAFFQWTLNGNPVGQEVAVGFCVSSPAGIDNPSVRPDGTPNTTNMIIRNIQFAQSPQAIPNTQLTLDDPTTISLFNASQDQVRPGPFIATPGTCLDITPDIHPSISAPAPGGQTVLVKGITESPTGDQYSFVVQFINPAPTSSGSIPVAPLPVLIGLTILLIGMGAVSAERRRRRALQPLQ</sequence>
<evidence type="ECO:0000313" key="3">
    <source>
        <dbReference type="Proteomes" id="UP000319836"/>
    </source>
</evidence>
<gene>
    <name evidence="2" type="ORF">E6K80_11210</name>
</gene>